<protein>
    <submittedName>
        <fullName evidence="2">Uncharacterized protein</fullName>
    </submittedName>
</protein>
<name>A0ABN9PXL0_9DINO</name>
<accession>A0ABN9PXL0</accession>
<proteinExistence type="predicted"/>
<keyword evidence="3" id="KW-1185">Reference proteome</keyword>
<reference evidence="2" key="1">
    <citation type="submission" date="2023-10" db="EMBL/GenBank/DDBJ databases">
        <authorList>
            <person name="Chen Y."/>
            <person name="Shah S."/>
            <person name="Dougan E. K."/>
            <person name="Thang M."/>
            <person name="Chan C."/>
        </authorList>
    </citation>
    <scope>NUCLEOTIDE SEQUENCE [LARGE SCALE GENOMIC DNA]</scope>
</reference>
<evidence type="ECO:0000313" key="2">
    <source>
        <dbReference type="EMBL" id="CAK0796674.1"/>
    </source>
</evidence>
<evidence type="ECO:0000256" key="1">
    <source>
        <dbReference type="SAM" id="MobiDB-lite"/>
    </source>
</evidence>
<evidence type="ECO:0000313" key="3">
    <source>
        <dbReference type="Proteomes" id="UP001189429"/>
    </source>
</evidence>
<dbReference type="Proteomes" id="UP001189429">
    <property type="component" value="Unassembled WGS sequence"/>
</dbReference>
<feature type="region of interest" description="Disordered" evidence="1">
    <location>
        <begin position="43"/>
        <end position="144"/>
    </location>
</feature>
<sequence>MCCRALGILAGAGCLPAVAPGRGGWERPSLACRAHAPCSWGARCPPRRRGPSPALPDPRFGQLDGRRGRARSSSSTRRSPKPTARLPSIRESRLQCPKGPGPSAGIWRTSAREKCRACKGRRLVPPGGRARRQRRSPTRPDPGELQQWVRAAPALAGAQREELRAAVALRFARRLQAAQVPLFISGIGTNNLAAEIHHTAPTCGPSSAPSGRCSWSRTRRCFRACGGAAGSWAPARAGCSQRQRAPPAWAGHGHAALLFP</sequence>
<gene>
    <name evidence="2" type="ORF">PCOR1329_LOCUS5988</name>
</gene>
<feature type="compositionally biased region" description="Low complexity" evidence="1">
    <location>
        <begin position="71"/>
        <end position="85"/>
    </location>
</feature>
<comment type="caution">
    <text evidence="2">The sequence shown here is derived from an EMBL/GenBank/DDBJ whole genome shotgun (WGS) entry which is preliminary data.</text>
</comment>
<dbReference type="EMBL" id="CAUYUJ010001592">
    <property type="protein sequence ID" value="CAK0796674.1"/>
    <property type="molecule type" value="Genomic_DNA"/>
</dbReference>
<organism evidence="2 3">
    <name type="scientific">Prorocentrum cordatum</name>
    <dbReference type="NCBI Taxonomy" id="2364126"/>
    <lineage>
        <taxon>Eukaryota</taxon>
        <taxon>Sar</taxon>
        <taxon>Alveolata</taxon>
        <taxon>Dinophyceae</taxon>
        <taxon>Prorocentrales</taxon>
        <taxon>Prorocentraceae</taxon>
        <taxon>Prorocentrum</taxon>
    </lineage>
</organism>